<dbReference type="Gene3D" id="2.170.130.10">
    <property type="entry name" value="TonB-dependent receptor, plug domain"/>
    <property type="match status" value="1"/>
</dbReference>
<evidence type="ECO:0000256" key="10">
    <source>
        <dbReference type="SAM" id="SignalP"/>
    </source>
</evidence>
<dbReference type="CDD" id="cd01347">
    <property type="entry name" value="ligand_gated_channel"/>
    <property type="match status" value="1"/>
</dbReference>
<keyword evidence="5 9" id="KW-0798">TonB box</keyword>
<dbReference type="InterPro" id="IPR039426">
    <property type="entry name" value="TonB-dep_rcpt-like"/>
</dbReference>
<comment type="subcellular location">
    <subcellularLocation>
        <location evidence="1 8">Cell outer membrane</location>
        <topology evidence="1 8">Multi-pass membrane protein</topology>
    </subcellularLocation>
</comment>
<evidence type="ECO:0000313" key="14">
    <source>
        <dbReference type="Proteomes" id="UP000829194"/>
    </source>
</evidence>
<dbReference type="Proteomes" id="UP000829194">
    <property type="component" value="Chromosome"/>
</dbReference>
<dbReference type="PANTHER" id="PTHR47234:SF2">
    <property type="entry name" value="TONB-DEPENDENT RECEPTOR"/>
    <property type="match status" value="1"/>
</dbReference>
<keyword evidence="6 8" id="KW-0472">Membrane</keyword>
<evidence type="ECO:0000256" key="6">
    <source>
        <dbReference type="ARBA" id="ARBA00023136"/>
    </source>
</evidence>
<dbReference type="Pfam" id="PF00593">
    <property type="entry name" value="TonB_dep_Rec_b-barrel"/>
    <property type="match status" value="1"/>
</dbReference>
<evidence type="ECO:0000256" key="4">
    <source>
        <dbReference type="ARBA" id="ARBA00022692"/>
    </source>
</evidence>
<feature type="signal peptide" evidence="10">
    <location>
        <begin position="1"/>
        <end position="29"/>
    </location>
</feature>
<keyword evidence="3 8" id="KW-1134">Transmembrane beta strand</keyword>
<feature type="chain" id="PRO_5045070831" evidence="10">
    <location>
        <begin position="30"/>
        <end position="922"/>
    </location>
</feature>
<proteinExistence type="inferred from homology"/>
<evidence type="ECO:0000256" key="7">
    <source>
        <dbReference type="ARBA" id="ARBA00023237"/>
    </source>
</evidence>
<protein>
    <submittedName>
        <fullName evidence="13">TonB-dependent receptor</fullName>
    </submittedName>
</protein>
<sequence length="922" mass="97890">MPHATLSRAIRRALFAATIASVAPAVAYAQDAPPTTTLDRIEVTGSNISRGDMETASPVQVVSREEIDRTGKATIAEYLQTLTTDGSGSVPRSYGTGFAAGGTGISLRGLGAGSTLVLLNGRRTAPYGLADDGQKVFTDLSTIPLDAVERVEVLKDGASAIYGSDAIAGVVNIILRKEFNGVTVRSSYGVSGEGDGQQAKASVTFGFGNLAEDRYNVFFNIEGSQTDEIQVADRRDRKWIGTGDARRWGYSQTKRFMNGYILDGDATQSPAGSVRSPGTGQYVGLPGCAQLSPVTPQDPAGGCLWESGQFNSLTPEEKYVNLFGRGTFALSDNFEAYVEAGYSKKKSTFYNTPSTVSGAWGYPGGPVNADSGDGAVVLGPNHPDNPFPGQSANLRYAAFDVGPRIIRSDSEFSRILAGVKGTAGAWDMDVAYLHSQSDLTNTRDGFLRYSAVRDALTNGTGPGGYWRIGQNANLNSQALYDYISPTIHADGKTTLDLFDIKGSRSLMDLKGGSLGVALGAEWRRQKAELKPQTYTDIGDIIGLGYSSYSGTQEVAAAYAEVVAPVLESLELSGAVRFDSYKGGDNATTPKFGVKWQPIQQLALRATYAEGFRAPNPAESGKGGLAGFAAAADSLRCPGGNPAPGGSVRDCDIQIAVITSPNPDLKPEESKSYTVGLVFEPTPNTTVTLDGWKIERTNEINVETTDAAIAAGHVIRSDNNLPGQPNSGTLLAALANYVNSASTTVRGVDLDVRQRFDLNAHGKLNLDLQWSHVSSFEREEEDGSKLEFAGTHGNCDVTNCIGTPKDKINFGATWEVGNFSLSGIANYVSSFKNVRSKGGTCASRYADGTQAPGGCRIPSFTTFDLSGRWKAQDGVEVFGSIQNLTDKIAPLDPLTYGAINYNPMHSSGAIGRYFTLGVKYTFN</sequence>
<evidence type="ECO:0000256" key="1">
    <source>
        <dbReference type="ARBA" id="ARBA00004571"/>
    </source>
</evidence>
<keyword evidence="7 8" id="KW-0998">Cell outer membrane</keyword>
<organism evidence="13 14">
    <name type="scientific">Lysobacter gummosus</name>
    <dbReference type="NCBI Taxonomy" id="262324"/>
    <lineage>
        <taxon>Bacteria</taxon>
        <taxon>Pseudomonadati</taxon>
        <taxon>Pseudomonadota</taxon>
        <taxon>Gammaproteobacteria</taxon>
        <taxon>Lysobacterales</taxon>
        <taxon>Lysobacteraceae</taxon>
        <taxon>Lysobacter</taxon>
    </lineage>
</organism>
<gene>
    <name evidence="13" type="ORF">MOV92_01105</name>
</gene>
<evidence type="ECO:0000259" key="12">
    <source>
        <dbReference type="Pfam" id="PF07715"/>
    </source>
</evidence>
<dbReference type="PROSITE" id="PS52016">
    <property type="entry name" value="TONB_DEPENDENT_REC_3"/>
    <property type="match status" value="1"/>
</dbReference>
<keyword evidence="2 8" id="KW-0813">Transport</keyword>
<evidence type="ECO:0000259" key="11">
    <source>
        <dbReference type="Pfam" id="PF00593"/>
    </source>
</evidence>
<feature type="domain" description="TonB-dependent receptor plug" evidence="12">
    <location>
        <begin position="53"/>
        <end position="170"/>
    </location>
</feature>
<comment type="similarity">
    <text evidence="8 9">Belongs to the TonB-dependent receptor family.</text>
</comment>
<name>A0ABY3XBH2_9GAMM</name>
<evidence type="ECO:0000256" key="3">
    <source>
        <dbReference type="ARBA" id="ARBA00022452"/>
    </source>
</evidence>
<feature type="domain" description="TonB-dependent receptor-like beta-barrel" evidence="11">
    <location>
        <begin position="404"/>
        <end position="883"/>
    </location>
</feature>
<evidence type="ECO:0000256" key="2">
    <source>
        <dbReference type="ARBA" id="ARBA00022448"/>
    </source>
</evidence>
<evidence type="ECO:0000256" key="9">
    <source>
        <dbReference type="RuleBase" id="RU003357"/>
    </source>
</evidence>
<dbReference type="Pfam" id="PF07715">
    <property type="entry name" value="Plug"/>
    <property type="match status" value="1"/>
</dbReference>
<keyword evidence="4 8" id="KW-0812">Transmembrane</keyword>
<dbReference type="SUPFAM" id="SSF56935">
    <property type="entry name" value="Porins"/>
    <property type="match status" value="1"/>
</dbReference>
<evidence type="ECO:0000256" key="8">
    <source>
        <dbReference type="PROSITE-ProRule" id="PRU01360"/>
    </source>
</evidence>
<dbReference type="InterPro" id="IPR036942">
    <property type="entry name" value="Beta-barrel_TonB_sf"/>
</dbReference>
<keyword evidence="10" id="KW-0732">Signal</keyword>
<reference evidence="13 14" key="1">
    <citation type="submission" date="2022-03" db="EMBL/GenBank/DDBJ databases">
        <title>Complete genome sequence of Lysobacter capsici VKM B-2533 and Lysobacter gummosus 10.1.1, promising sources of lytic agents.</title>
        <authorList>
            <person name="Tarlachkov S.V."/>
            <person name="Kudryakova I.V."/>
            <person name="Afoshin A.S."/>
            <person name="Leontyevskaya E.A."/>
            <person name="Leontyevskaya N.V."/>
        </authorList>
    </citation>
    <scope>NUCLEOTIDE SEQUENCE [LARGE SCALE GENOMIC DNA]</scope>
    <source>
        <strain evidence="13 14">10.1.1</strain>
    </source>
</reference>
<evidence type="ECO:0000313" key="13">
    <source>
        <dbReference type="EMBL" id="UNP29914.1"/>
    </source>
</evidence>
<accession>A0ABY3XBH2</accession>
<dbReference type="InterPro" id="IPR037066">
    <property type="entry name" value="Plug_dom_sf"/>
</dbReference>
<dbReference type="InterPro" id="IPR000531">
    <property type="entry name" value="Beta-barrel_TonB"/>
</dbReference>
<keyword evidence="14" id="KW-1185">Reference proteome</keyword>
<evidence type="ECO:0000256" key="5">
    <source>
        <dbReference type="ARBA" id="ARBA00023077"/>
    </source>
</evidence>
<dbReference type="RefSeq" id="WP_057941226.1">
    <property type="nucleotide sequence ID" value="NZ_CP011131.1"/>
</dbReference>
<dbReference type="EMBL" id="CP093547">
    <property type="protein sequence ID" value="UNP29914.1"/>
    <property type="molecule type" value="Genomic_DNA"/>
</dbReference>
<dbReference type="PANTHER" id="PTHR47234">
    <property type="match status" value="1"/>
</dbReference>
<dbReference type="Gene3D" id="2.40.170.20">
    <property type="entry name" value="TonB-dependent receptor, beta-barrel domain"/>
    <property type="match status" value="1"/>
</dbReference>
<dbReference type="InterPro" id="IPR012910">
    <property type="entry name" value="Plug_dom"/>
</dbReference>
<keyword evidence="13" id="KW-0675">Receptor</keyword>